<evidence type="ECO:0000313" key="3">
    <source>
        <dbReference type="Proteomes" id="UP000472335"/>
    </source>
</evidence>
<accession>A0A6G4V3K2</accession>
<evidence type="ECO:0000313" key="2">
    <source>
        <dbReference type="EMBL" id="NGO08658.1"/>
    </source>
</evidence>
<comment type="caution">
    <text evidence="2">The sequence shown here is derived from an EMBL/GenBank/DDBJ whole genome shotgun (WGS) entry which is preliminary data.</text>
</comment>
<dbReference type="SUPFAM" id="SSF51735">
    <property type="entry name" value="NAD(P)-binding Rossmann-fold domains"/>
    <property type="match status" value="1"/>
</dbReference>
<gene>
    <name evidence="2" type="ORF">G5C60_13790</name>
</gene>
<organism evidence="2 3">
    <name type="scientific">Streptomyces scabichelini</name>
    <dbReference type="NCBI Taxonomy" id="2711217"/>
    <lineage>
        <taxon>Bacteria</taxon>
        <taxon>Bacillati</taxon>
        <taxon>Actinomycetota</taxon>
        <taxon>Actinomycetes</taxon>
        <taxon>Kitasatosporales</taxon>
        <taxon>Streptomycetaceae</taxon>
        <taxon>Streptomyces</taxon>
    </lineage>
</organism>
<evidence type="ECO:0000256" key="1">
    <source>
        <dbReference type="ARBA" id="ARBA00023002"/>
    </source>
</evidence>
<proteinExistence type="predicted"/>
<dbReference type="Pfam" id="PF00106">
    <property type="entry name" value="adh_short"/>
    <property type="match status" value="1"/>
</dbReference>
<name>A0A6G4V3K2_9ACTN</name>
<dbReference type="AlphaFoldDB" id="A0A6G4V3K2"/>
<dbReference type="Proteomes" id="UP000472335">
    <property type="component" value="Unassembled WGS sequence"/>
</dbReference>
<protein>
    <submittedName>
        <fullName evidence="2">SDR family NAD(P)-dependent oxidoreductase</fullName>
    </submittedName>
</protein>
<sequence>MTPKAVITGGTRGIGVEVAIELAQRGYAITVVGRDEEHGEQAVRRIGDARFIQADLSVLAEVRALGARLAEEGPLQVLVNNVGGMWSTRWETADGIEASFALNHLAPTVLTEALLDALRTGRPSRVVDVTSSSISVALMSGTPVYKEIEHDEYYGMAASGRAKLAHLAYNQDLAERLRDSGVSVFAADPGPSATPNAAEMTPQILPPALRPHWEQIRQGVQRPAADGARPVVFAAIDPSLSDQTGLVIGDDCTTTNALTTALTPELITAVGALTERVLKRN</sequence>
<dbReference type="InterPro" id="IPR036291">
    <property type="entry name" value="NAD(P)-bd_dom_sf"/>
</dbReference>
<keyword evidence="1" id="KW-0560">Oxidoreductase</keyword>
<reference evidence="2 3" key="1">
    <citation type="submission" date="2020-02" db="EMBL/GenBank/DDBJ databases">
        <title>Whole-genome analyses of novel actinobacteria.</title>
        <authorList>
            <person name="Sahin N."/>
            <person name="Gencbay T."/>
        </authorList>
    </citation>
    <scope>NUCLEOTIDE SEQUENCE [LARGE SCALE GENOMIC DNA]</scope>
    <source>
        <strain evidence="2 3">HC44</strain>
    </source>
</reference>
<dbReference type="Gene3D" id="3.40.50.720">
    <property type="entry name" value="NAD(P)-binding Rossmann-like Domain"/>
    <property type="match status" value="1"/>
</dbReference>
<dbReference type="GO" id="GO:0016491">
    <property type="term" value="F:oxidoreductase activity"/>
    <property type="evidence" value="ECO:0007669"/>
    <property type="project" value="UniProtKB-KW"/>
</dbReference>
<dbReference type="PANTHER" id="PTHR43157">
    <property type="entry name" value="PHOSPHATIDYLINOSITOL-GLYCAN BIOSYNTHESIS CLASS F PROTEIN-RELATED"/>
    <property type="match status" value="1"/>
</dbReference>
<dbReference type="RefSeq" id="WP_165258708.1">
    <property type="nucleotide sequence ID" value="NZ_JAAKZY010000035.1"/>
</dbReference>
<dbReference type="PANTHER" id="PTHR43157:SF31">
    <property type="entry name" value="PHOSPHATIDYLINOSITOL-GLYCAN BIOSYNTHESIS CLASS F PROTEIN"/>
    <property type="match status" value="1"/>
</dbReference>
<dbReference type="InterPro" id="IPR002347">
    <property type="entry name" value="SDR_fam"/>
</dbReference>
<dbReference type="PRINTS" id="PR00081">
    <property type="entry name" value="GDHRDH"/>
</dbReference>
<keyword evidence="3" id="KW-1185">Reference proteome</keyword>
<dbReference type="EMBL" id="JAAKZY010000035">
    <property type="protein sequence ID" value="NGO08658.1"/>
    <property type="molecule type" value="Genomic_DNA"/>
</dbReference>